<evidence type="ECO:0000256" key="5">
    <source>
        <dbReference type="SAM" id="MobiDB-lite"/>
    </source>
</evidence>
<evidence type="ECO:0000256" key="2">
    <source>
        <dbReference type="ARBA" id="ARBA00022448"/>
    </source>
</evidence>
<dbReference type="InterPro" id="IPR050763">
    <property type="entry name" value="ABC_transporter_ATP-binding"/>
</dbReference>
<dbReference type="Proteomes" id="UP001596395">
    <property type="component" value="Unassembled WGS sequence"/>
</dbReference>
<keyword evidence="8" id="KW-1185">Reference proteome</keyword>
<evidence type="ECO:0000256" key="3">
    <source>
        <dbReference type="ARBA" id="ARBA00022741"/>
    </source>
</evidence>
<comment type="similarity">
    <text evidence="1">Belongs to the ABC transporter superfamily.</text>
</comment>
<evidence type="ECO:0000256" key="4">
    <source>
        <dbReference type="ARBA" id="ARBA00022840"/>
    </source>
</evidence>
<evidence type="ECO:0000259" key="6">
    <source>
        <dbReference type="PROSITE" id="PS50893"/>
    </source>
</evidence>
<sequence length="354" mass="36222">MTDALVATDVRKAYGDVQAVGGVSLSVAAGEVFALVGPNGAGKTTLVRTLTGTATPDAGSVELLGENPKAADRERLGVLPQSFAPPERLTGREVVAYYAGLYDDARDVDDVLAAVGVTEAAGANYGDMSGGEQRRVCLGSTLVNDPDVLFLDEPTTGIDPAGRRTVWSRIEEQVAGGTTVVLTTHDMREAQRLADRVGLLADGELVAVGAPEDLVAEHAGAPSVVVDVDAVEDSRDAGEGDSRREPPVEAAERALADAGMDVSTHGTEVRVRGVAARDVAAVADALDDADVPYSGLSWREPTLEDVYLALAGETYEAGVQDASGLAGGRGRDGAVAGVRTDGGPAEGVQGGESS</sequence>
<dbReference type="PANTHER" id="PTHR42711:SF5">
    <property type="entry name" value="ABC TRANSPORTER ATP-BINDING PROTEIN NATA"/>
    <property type="match status" value="1"/>
</dbReference>
<feature type="region of interest" description="Disordered" evidence="5">
    <location>
        <begin position="326"/>
        <end position="354"/>
    </location>
</feature>
<evidence type="ECO:0000256" key="1">
    <source>
        <dbReference type="ARBA" id="ARBA00005417"/>
    </source>
</evidence>
<organism evidence="7 8">
    <name type="scientific">Halorubellus litoreus</name>
    <dbReference type="NCBI Taxonomy" id="755308"/>
    <lineage>
        <taxon>Archaea</taxon>
        <taxon>Methanobacteriati</taxon>
        <taxon>Methanobacteriota</taxon>
        <taxon>Stenosarchaea group</taxon>
        <taxon>Halobacteria</taxon>
        <taxon>Halobacteriales</taxon>
        <taxon>Halorubellaceae</taxon>
        <taxon>Halorubellus</taxon>
    </lineage>
</organism>
<dbReference type="InterPro" id="IPR017871">
    <property type="entry name" value="ABC_transporter-like_CS"/>
</dbReference>
<dbReference type="PANTHER" id="PTHR42711">
    <property type="entry name" value="ABC TRANSPORTER ATP-BINDING PROTEIN"/>
    <property type="match status" value="1"/>
</dbReference>
<comment type="caution">
    <text evidence="7">The sequence shown here is derived from an EMBL/GenBank/DDBJ whole genome shotgun (WGS) entry which is preliminary data.</text>
</comment>
<dbReference type="RefSeq" id="WP_336352067.1">
    <property type="nucleotide sequence ID" value="NZ_JAZAQL010000005.1"/>
</dbReference>
<keyword evidence="3" id="KW-0547">Nucleotide-binding</keyword>
<dbReference type="PROSITE" id="PS50893">
    <property type="entry name" value="ABC_TRANSPORTER_2"/>
    <property type="match status" value="1"/>
</dbReference>
<dbReference type="Pfam" id="PF00005">
    <property type="entry name" value="ABC_tran"/>
    <property type="match status" value="1"/>
</dbReference>
<dbReference type="EMBL" id="JBHSXN010000005">
    <property type="protein sequence ID" value="MFC6955130.1"/>
    <property type="molecule type" value="Genomic_DNA"/>
</dbReference>
<dbReference type="InterPro" id="IPR003593">
    <property type="entry name" value="AAA+_ATPase"/>
</dbReference>
<dbReference type="CDD" id="cd03230">
    <property type="entry name" value="ABC_DR_subfamily_A"/>
    <property type="match status" value="1"/>
</dbReference>
<protein>
    <submittedName>
        <fullName evidence="7">ABC transporter ATP-binding protein</fullName>
    </submittedName>
</protein>
<dbReference type="SMART" id="SM00382">
    <property type="entry name" value="AAA"/>
    <property type="match status" value="1"/>
</dbReference>
<feature type="domain" description="ABC transporter" evidence="6">
    <location>
        <begin position="5"/>
        <end position="227"/>
    </location>
</feature>
<dbReference type="GO" id="GO:0005524">
    <property type="term" value="F:ATP binding"/>
    <property type="evidence" value="ECO:0007669"/>
    <property type="project" value="UniProtKB-KW"/>
</dbReference>
<keyword evidence="4 7" id="KW-0067">ATP-binding</keyword>
<dbReference type="InterPro" id="IPR003439">
    <property type="entry name" value="ABC_transporter-like_ATP-bd"/>
</dbReference>
<dbReference type="PROSITE" id="PS00211">
    <property type="entry name" value="ABC_TRANSPORTER_1"/>
    <property type="match status" value="1"/>
</dbReference>
<dbReference type="AlphaFoldDB" id="A0ABD5VLN8"/>
<feature type="compositionally biased region" description="Gly residues" evidence="5">
    <location>
        <begin position="344"/>
        <end position="354"/>
    </location>
</feature>
<accession>A0ABD5VLN8</accession>
<evidence type="ECO:0000313" key="7">
    <source>
        <dbReference type="EMBL" id="MFC6955130.1"/>
    </source>
</evidence>
<proteinExistence type="inferred from homology"/>
<name>A0ABD5VLN8_9EURY</name>
<keyword evidence="2" id="KW-0813">Transport</keyword>
<gene>
    <name evidence="7" type="ORF">ACFQGB_19890</name>
</gene>
<dbReference type="InterPro" id="IPR027417">
    <property type="entry name" value="P-loop_NTPase"/>
</dbReference>
<evidence type="ECO:0000313" key="8">
    <source>
        <dbReference type="Proteomes" id="UP001596395"/>
    </source>
</evidence>
<dbReference type="SUPFAM" id="SSF52540">
    <property type="entry name" value="P-loop containing nucleoside triphosphate hydrolases"/>
    <property type="match status" value="1"/>
</dbReference>
<reference evidence="7 8" key="1">
    <citation type="journal article" date="2019" name="Int. J. Syst. Evol. Microbiol.">
        <title>The Global Catalogue of Microorganisms (GCM) 10K type strain sequencing project: providing services to taxonomists for standard genome sequencing and annotation.</title>
        <authorList>
            <consortium name="The Broad Institute Genomics Platform"/>
            <consortium name="The Broad Institute Genome Sequencing Center for Infectious Disease"/>
            <person name="Wu L."/>
            <person name="Ma J."/>
        </authorList>
    </citation>
    <scope>NUCLEOTIDE SEQUENCE [LARGE SCALE GENOMIC DNA]</scope>
    <source>
        <strain evidence="7 8">GX26</strain>
    </source>
</reference>
<dbReference type="Gene3D" id="3.40.50.300">
    <property type="entry name" value="P-loop containing nucleotide triphosphate hydrolases"/>
    <property type="match status" value="1"/>
</dbReference>